<organism evidence="2 3">
    <name type="scientific">Zhengella mangrovi</name>
    <dbReference type="NCBI Taxonomy" id="1982044"/>
    <lineage>
        <taxon>Bacteria</taxon>
        <taxon>Pseudomonadati</taxon>
        <taxon>Pseudomonadota</taxon>
        <taxon>Alphaproteobacteria</taxon>
        <taxon>Hyphomicrobiales</taxon>
        <taxon>Notoacmeibacteraceae</taxon>
        <taxon>Zhengella</taxon>
    </lineage>
</organism>
<dbReference type="RefSeq" id="WP_099308733.1">
    <property type="nucleotide sequence ID" value="NZ_PDVP01000026.1"/>
</dbReference>
<protein>
    <recommendedName>
        <fullName evidence="4">Curlin</fullName>
    </recommendedName>
</protein>
<keyword evidence="3" id="KW-1185">Reference proteome</keyword>
<accession>A0A2G1QGR8</accession>
<dbReference type="AlphaFoldDB" id="A0A2G1QGR8"/>
<evidence type="ECO:0000313" key="2">
    <source>
        <dbReference type="EMBL" id="PHP64706.1"/>
    </source>
</evidence>
<feature type="chain" id="PRO_5013901416" description="Curlin" evidence="1">
    <location>
        <begin position="23"/>
        <end position="127"/>
    </location>
</feature>
<evidence type="ECO:0008006" key="4">
    <source>
        <dbReference type="Google" id="ProtNLM"/>
    </source>
</evidence>
<evidence type="ECO:0000256" key="1">
    <source>
        <dbReference type="SAM" id="SignalP"/>
    </source>
</evidence>
<feature type="signal peptide" evidence="1">
    <location>
        <begin position="1"/>
        <end position="22"/>
    </location>
</feature>
<keyword evidence="1" id="KW-0732">Signal</keyword>
<proteinExistence type="predicted"/>
<sequence>MKKLLLSTAALALVAFTAPSIAASIYTVQSTNSGTITTMGSTPTFTQQDGVRNVQGVMATGASASVTLNGVADVNLPGVTVQATATNTGDVSTSSSVSTTFGQSAGVGNAQVIGATGASASVTVNPN</sequence>
<comment type="caution">
    <text evidence="2">The sequence shown here is derived from an EMBL/GenBank/DDBJ whole genome shotgun (WGS) entry which is preliminary data.</text>
</comment>
<dbReference type="Proteomes" id="UP000221168">
    <property type="component" value="Unassembled WGS sequence"/>
</dbReference>
<evidence type="ECO:0000313" key="3">
    <source>
        <dbReference type="Proteomes" id="UP000221168"/>
    </source>
</evidence>
<name>A0A2G1QGR8_9HYPH</name>
<gene>
    <name evidence="2" type="ORF">CSC94_23040</name>
</gene>
<reference evidence="2 3" key="1">
    <citation type="submission" date="2017-10" db="EMBL/GenBank/DDBJ databases">
        <title>Sedimentibacterium mangrovi gen. nov., sp. nov., a novel member of family Phyllobacteriacea isolated from mangrove sediment.</title>
        <authorList>
            <person name="Liao H."/>
            <person name="Tian Y."/>
        </authorList>
    </citation>
    <scope>NUCLEOTIDE SEQUENCE [LARGE SCALE GENOMIC DNA]</scope>
    <source>
        <strain evidence="2 3">X9-2-2</strain>
    </source>
</reference>
<dbReference type="EMBL" id="PDVP01000026">
    <property type="protein sequence ID" value="PHP64706.1"/>
    <property type="molecule type" value="Genomic_DNA"/>
</dbReference>